<keyword evidence="4" id="KW-0547">Nucleotide-binding</keyword>
<feature type="domain" description="ATP-grasp" evidence="5">
    <location>
        <begin position="127"/>
        <end position="331"/>
    </location>
</feature>
<gene>
    <name evidence="6" type="ordered locus">SpiGrapes_0922</name>
</gene>
<dbReference type="eggNOG" id="COG1181">
    <property type="taxonomic scope" value="Bacteria"/>
</dbReference>
<dbReference type="Pfam" id="PF07478">
    <property type="entry name" value="Dala_Dala_lig_C"/>
    <property type="match status" value="1"/>
</dbReference>
<evidence type="ECO:0000259" key="5">
    <source>
        <dbReference type="PROSITE" id="PS50975"/>
    </source>
</evidence>
<organism evidence="6 7">
    <name type="scientific">Sphaerochaeta pleomorpha (strain ATCC BAA-1885 / DSM 22778 / Grapes)</name>
    <dbReference type="NCBI Taxonomy" id="158190"/>
    <lineage>
        <taxon>Bacteria</taxon>
        <taxon>Pseudomonadati</taxon>
        <taxon>Spirochaetota</taxon>
        <taxon>Spirochaetia</taxon>
        <taxon>Spirochaetales</taxon>
        <taxon>Sphaerochaetaceae</taxon>
        <taxon>Sphaerochaeta</taxon>
    </lineage>
</organism>
<keyword evidence="2 6" id="KW-0436">Ligase</keyword>
<evidence type="ECO:0000313" key="6">
    <source>
        <dbReference type="EMBL" id="AEV28748.1"/>
    </source>
</evidence>
<dbReference type="Gene3D" id="3.30.470.20">
    <property type="entry name" value="ATP-grasp fold, B domain"/>
    <property type="match status" value="1"/>
</dbReference>
<keyword evidence="3" id="KW-0961">Cell wall biogenesis/degradation</keyword>
<sequence>MPIPTVPKRAQRIDMLVGITYDLKDDYLQQGFALEKVAEFDNLQTIDAIDDSLRSLGFETVRIGNIKHLVQFLAEGKRCDLVFNIAEGLYGLGREAQIPALLDAYSIPHVFSDALVLALALHKGMTKAVVQKSGVPTPEYLVIEKEKDLERMHLPFPLFLKPVGGGTGMGISASSIVRDNTSLQREAIRLLRDFGQPVLAETYLEGREFTVGITGTGEQACCVAVMEIVVDPQSDEGVYSYKTKQEYLHYARYNLIEGDLARECENVALGAWRALGCRDGGRIDLKADGQGRVNFLEVNPLAGLNPVDSDLPILCRLSGVDYRQLIERIMESAMARILKESA</sequence>
<dbReference type="InterPro" id="IPR011761">
    <property type="entry name" value="ATP-grasp"/>
</dbReference>
<dbReference type="SUPFAM" id="SSF52440">
    <property type="entry name" value="PreATP-grasp domain"/>
    <property type="match status" value="1"/>
</dbReference>
<dbReference type="InterPro" id="IPR011095">
    <property type="entry name" value="Dala_Dala_lig_C"/>
</dbReference>
<dbReference type="PANTHER" id="PTHR23132:SF23">
    <property type="entry name" value="D-ALANINE--D-ALANINE LIGASE B"/>
    <property type="match status" value="1"/>
</dbReference>
<dbReference type="PANTHER" id="PTHR23132">
    <property type="entry name" value="D-ALANINE--D-ALANINE LIGASE"/>
    <property type="match status" value="1"/>
</dbReference>
<keyword evidence="7" id="KW-1185">Reference proteome</keyword>
<dbReference type="InterPro" id="IPR016185">
    <property type="entry name" value="PreATP-grasp_dom_sf"/>
</dbReference>
<evidence type="ECO:0000256" key="1">
    <source>
        <dbReference type="ARBA" id="ARBA00010871"/>
    </source>
</evidence>
<dbReference type="AlphaFoldDB" id="G8QR95"/>
<dbReference type="GO" id="GO:0008716">
    <property type="term" value="F:D-alanine-D-alanine ligase activity"/>
    <property type="evidence" value="ECO:0007669"/>
    <property type="project" value="InterPro"/>
</dbReference>
<proteinExistence type="inferred from homology"/>
<dbReference type="STRING" id="158190.SpiGrapes_0922"/>
<name>G8QR95_SPHPG</name>
<dbReference type="Gene3D" id="3.30.1490.20">
    <property type="entry name" value="ATP-grasp fold, A domain"/>
    <property type="match status" value="1"/>
</dbReference>
<dbReference type="HOGENOM" id="CLU_039268_2_1_12"/>
<protein>
    <submittedName>
        <fullName evidence="6">ATP-grasp enzyme, D-alanine-D-alanine ligase</fullName>
    </submittedName>
</protein>
<dbReference type="InterPro" id="IPR013815">
    <property type="entry name" value="ATP_grasp_subdomain_1"/>
</dbReference>
<dbReference type="GO" id="GO:0071555">
    <property type="term" value="P:cell wall organization"/>
    <property type="evidence" value="ECO:0007669"/>
    <property type="project" value="UniProtKB-KW"/>
</dbReference>
<dbReference type="KEGG" id="sgp:SpiGrapes_0922"/>
<dbReference type="EMBL" id="CP003155">
    <property type="protein sequence ID" value="AEV28748.1"/>
    <property type="molecule type" value="Genomic_DNA"/>
</dbReference>
<evidence type="ECO:0000256" key="3">
    <source>
        <dbReference type="ARBA" id="ARBA00023316"/>
    </source>
</evidence>
<keyword evidence="4" id="KW-0067">ATP-binding</keyword>
<dbReference type="SUPFAM" id="SSF56059">
    <property type="entry name" value="Glutathione synthetase ATP-binding domain-like"/>
    <property type="match status" value="1"/>
</dbReference>
<dbReference type="GO" id="GO:0046872">
    <property type="term" value="F:metal ion binding"/>
    <property type="evidence" value="ECO:0007669"/>
    <property type="project" value="InterPro"/>
</dbReference>
<evidence type="ECO:0000256" key="4">
    <source>
        <dbReference type="PROSITE-ProRule" id="PRU00409"/>
    </source>
</evidence>
<reference evidence="6 7" key="1">
    <citation type="submission" date="2011-11" db="EMBL/GenBank/DDBJ databases">
        <title>Complete sequence of Spirochaeta sp. grapes.</title>
        <authorList>
            <consortium name="US DOE Joint Genome Institute"/>
            <person name="Lucas S."/>
            <person name="Han J."/>
            <person name="Lapidus A."/>
            <person name="Cheng J.-F."/>
            <person name="Goodwin L."/>
            <person name="Pitluck S."/>
            <person name="Peters L."/>
            <person name="Ovchinnikova G."/>
            <person name="Munk A.C."/>
            <person name="Detter J.C."/>
            <person name="Han C."/>
            <person name="Tapia R."/>
            <person name="Land M."/>
            <person name="Hauser L."/>
            <person name="Kyrpides N."/>
            <person name="Ivanova N."/>
            <person name="Pagani I."/>
            <person name="Ritalahtilisa K."/>
            <person name="Loeffler F."/>
            <person name="Woyke T."/>
        </authorList>
    </citation>
    <scope>NUCLEOTIDE SEQUENCE [LARGE SCALE GENOMIC DNA]</scope>
    <source>
        <strain evidence="7">ATCC BAA-1885 / DSM 22778 / Grapes</strain>
    </source>
</reference>
<comment type="similarity">
    <text evidence="1">Belongs to the D-alanine--D-alanine ligase family.</text>
</comment>
<dbReference type="GO" id="GO:0005524">
    <property type="term" value="F:ATP binding"/>
    <property type="evidence" value="ECO:0007669"/>
    <property type="project" value="UniProtKB-UniRule"/>
</dbReference>
<evidence type="ECO:0000256" key="2">
    <source>
        <dbReference type="ARBA" id="ARBA00022598"/>
    </source>
</evidence>
<evidence type="ECO:0000313" key="7">
    <source>
        <dbReference type="Proteomes" id="UP000005632"/>
    </source>
</evidence>
<accession>G8QR95</accession>
<dbReference type="Proteomes" id="UP000005632">
    <property type="component" value="Chromosome"/>
</dbReference>
<dbReference type="PROSITE" id="PS50975">
    <property type="entry name" value="ATP_GRASP"/>
    <property type="match status" value="1"/>
</dbReference>